<evidence type="ECO:0000313" key="8">
    <source>
        <dbReference type="EMBL" id="CAJ1378387.1"/>
    </source>
</evidence>
<feature type="transmembrane region" description="Helical" evidence="7">
    <location>
        <begin position="62"/>
        <end position="82"/>
    </location>
</feature>
<protein>
    <submittedName>
        <fullName evidence="8">Uncharacterized protein</fullName>
    </submittedName>
</protein>
<dbReference type="Proteomes" id="UP001178507">
    <property type="component" value="Unassembled WGS sequence"/>
</dbReference>
<dbReference type="EMBL" id="CAUJNA010000538">
    <property type="protein sequence ID" value="CAJ1378387.1"/>
    <property type="molecule type" value="Genomic_DNA"/>
</dbReference>
<gene>
    <name evidence="8" type="ORF">EVOR1521_LOCUS6949</name>
</gene>
<evidence type="ECO:0000256" key="4">
    <source>
        <dbReference type="ARBA" id="ARBA00022989"/>
    </source>
</evidence>
<evidence type="ECO:0000256" key="6">
    <source>
        <dbReference type="SAM" id="MobiDB-lite"/>
    </source>
</evidence>
<name>A0AA36HZR2_9DINO</name>
<feature type="transmembrane region" description="Helical" evidence="7">
    <location>
        <begin position="254"/>
        <end position="274"/>
    </location>
</feature>
<comment type="subcellular location">
    <subcellularLocation>
        <location evidence="1">Membrane</location>
        <topology evidence="1">Multi-pass membrane protein</topology>
    </subcellularLocation>
</comment>
<evidence type="ECO:0000256" key="7">
    <source>
        <dbReference type="SAM" id="Phobius"/>
    </source>
</evidence>
<evidence type="ECO:0000313" key="9">
    <source>
        <dbReference type="Proteomes" id="UP001178507"/>
    </source>
</evidence>
<organism evidence="8 9">
    <name type="scientific">Effrenium voratum</name>
    <dbReference type="NCBI Taxonomy" id="2562239"/>
    <lineage>
        <taxon>Eukaryota</taxon>
        <taxon>Sar</taxon>
        <taxon>Alveolata</taxon>
        <taxon>Dinophyceae</taxon>
        <taxon>Suessiales</taxon>
        <taxon>Symbiodiniaceae</taxon>
        <taxon>Effrenium</taxon>
    </lineage>
</organism>
<dbReference type="GO" id="GO:0046964">
    <property type="term" value="F:3'-phosphoadenosine 5'-phosphosulfate transmembrane transporter activity"/>
    <property type="evidence" value="ECO:0007669"/>
    <property type="project" value="TreeGrafter"/>
</dbReference>
<dbReference type="Pfam" id="PF08449">
    <property type="entry name" value="UAA"/>
    <property type="match status" value="1"/>
</dbReference>
<reference evidence="8" key="1">
    <citation type="submission" date="2023-08" db="EMBL/GenBank/DDBJ databases">
        <authorList>
            <person name="Chen Y."/>
            <person name="Shah S."/>
            <person name="Dougan E. K."/>
            <person name="Thang M."/>
            <person name="Chan C."/>
        </authorList>
    </citation>
    <scope>NUCLEOTIDE SEQUENCE</scope>
</reference>
<comment type="caution">
    <text evidence="8">The sequence shown here is derived from an EMBL/GenBank/DDBJ whole genome shotgun (WGS) entry which is preliminary data.</text>
</comment>
<dbReference type="AlphaFoldDB" id="A0AA36HZR2"/>
<keyword evidence="5 7" id="KW-0472">Membrane</keyword>
<evidence type="ECO:0000256" key="3">
    <source>
        <dbReference type="ARBA" id="ARBA00022692"/>
    </source>
</evidence>
<sequence>MSAACWRNFIATGLPSSLSLLTLLEDAEARRFLLLSAAFVSIMQISAIIEEYIYVELPGFDGFYWTVALVELAIFAISAWLARWKEFGLFGALRQPVVAPMRLYVAMAVLLGLSQGLGKVTFRYMNYATNTIIKSAKLVPTLLISVLWLRRKISLPEWAAAVLLVTSTALFSLGEKAATPSFNPAGLGIAAVQLLFAALQGNLQEKALKDHGAPISEALAYSNLMGVFVVMVGVQVSGEMGPALSFFGSSPLALGLLLLRSCTFFLGALALIALTKEYGTGAATAVGTARKSLTVLLSFLIFPKPFHVNYVLGTLAFVLADIIYLQVSSARAAARSKVSADVEPNDLGLPRPGKDKENYAKDDV</sequence>
<feature type="transmembrane region" description="Helical" evidence="7">
    <location>
        <begin position="103"/>
        <end position="125"/>
    </location>
</feature>
<dbReference type="GO" id="GO:0000139">
    <property type="term" value="C:Golgi membrane"/>
    <property type="evidence" value="ECO:0007669"/>
    <property type="project" value="TreeGrafter"/>
</dbReference>
<dbReference type="PANTHER" id="PTHR10778">
    <property type="entry name" value="SOLUTE CARRIER FAMILY 35 MEMBER B"/>
    <property type="match status" value="1"/>
</dbReference>
<feature type="compositionally biased region" description="Basic and acidic residues" evidence="6">
    <location>
        <begin position="352"/>
        <end position="364"/>
    </location>
</feature>
<feature type="region of interest" description="Disordered" evidence="6">
    <location>
        <begin position="338"/>
        <end position="364"/>
    </location>
</feature>
<dbReference type="InterPro" id="IPR013657">
    <property type="entry name" value="SCL35B1-4/HUT1"/>
</dbReference>
<evidence type="ECO:0000256" key="1">
    <source>
        <dbReference type="ARBA" id="ARBA00004141"/>
    </source>
</evidence>
<keyword evidence="9" id="KW-1185">Reference proteome</keyword>
<feature type="transmembrane region" description="Helical" evidence="7">
    <location>
        <begin position="215"/>
        <end position="234"/>
    </location>
</feature>
<dbReference type="GO" id="GO:0005789">
    <property type="term" value="C:endoplasmic reticulum membrane"/>
    <property type="evidence" value="ECO:0007669"/>
    <property type="project" value="TreeGrafter"/>
</dbReference>
<evidence type="ECO:0000256" key="5">
    <source>
        <dbReference type="ARBA" id="ARBA00023136"/>
    </source>
</evidence>
<keyword evidence="2" id="KW-0813">Transport</keyword>
<accession>A0AA36HZR2</accession>
<evidence type="ECO:0000256" key="2">
    <source>
        <dbReference type="ARBA" id="ARBA00022448"/>
    </source>
</evidence>
<keyword evidence="4 7" id="KW-1133">Transmembrane helix</keyword>
<keyword evidence="3 7" id="KW-0812">Transmembrane</keyword>
<proteinExistence type="predicted"/>
<feature type="transmembrane region" description="Helical" evidence="7">
    <location>
        <begin position="185"/>
        <end position="203"/>
    </location>
</feature>
<dbReference type="PANTHER" id="PTHR10778:SF8">
    <property type="entry name" value="ADENOSINE 3'-PHOSPHO 5'-PHOSPHOSULFATE TRANSPORTER 2"/>
    <property type="match status" value="1"/>
</dbReference>
<feature type="transmembrane region" description="Helical" evidence="7">
    <location>
        <begin position="31"/>
        <end position="50"/>
    </location>
</feature>